<evidence type="ECO:0000256" key="3">
    <source>
        <dbReference type="ARBA" id="ARBA00010072"/>
    </source>
</evidence>
<dbReference type="InterPro" id="IPR043429">
    <property type="entry name" value="ArtM/GltK/GlnP/TcyL/YhdX-like"/>
</dbReference>
<gene>
    <name evidence="15" type="ORF">FXN63_25405</name>
</gene>
<keyword evidence="16" id="KW-1185">Reference proteome</keyword>
<evidence type="ECO:0000256" key="10">
    <source>
        <dbReference type="ARBA" id="ARBA00060298"/>
    </source>
</evidence>
<dbReference type="EMBL" id="CP043046">
    <property type="protein sequence ID" value="QEI08815.1"/>
    <property type="molecule type" value="Genomic_DNA"/>
</dbReference>
<feature type="domain" description="ABC transmembrane type-1" evidence="14">
    <location>
        <begin position="61"/>
        <end position="250"/>
    </location>
</feature>
<evidence type="ECO:0000256" key="4">
    <source>
        <dbReference type="ARBA" id="ARBA00022448"/>
    </source>
</evidence>
<comment type="subcellular location">
    <subcellularLocation>
        <location evidence="2">Cell inner membrane</location>
        <topology evidence="2">Multi-pass membrane protein</topology>
    </subcellularLocation>
    <subcellularLocation>
        <location evidence="13">Cell membrane</location>
        <topology evidence="13">Multi-pass membrane protein</topology>
    </subcellularLocation>
</comment>
<dbReference type="PANTHER" id="PTHR30614">
    <property type="entry name" value="MEMBRANE COMPONENT OF AMINO ACID ABC TRANSPORTER"/>
    <property type="match status" value="1"/>
</dbReference>
<comment type="similarity">
    <text evidence="3">Belongs to the binding-protein-dependent transport system permease family. HisMQ subfamily.</text>
</comment>
<keyword evidence="7" id="KW-0029">Amino-acid transport</keyword>
<name>A0A5C0B3F5_9BURK</name>
<accession>A0A5C0B3F5</accession>
<dbReference type="GO" id="GO:0022857">
    <property type="term" value="F:transmembrane transporter activity"/>
    <property type="evidence" value="ECO:0007669"/>
    <property type="project" value="InterPro"/>
</dbReference>
<feature type="transmembrane region" description="Helical" evidence="13">
    <location>
        <begin position="60"/>
        <end position="87"/>
    </location>
</feature>
<dbReference type="KEGG" id="pacr:FXN63_25405"/>
<keyword evidence="6 13" id="KW-0812">Transmembrane</keyword>
<sequence>MDFSDWRAQPTGRSRLGKAVLVLLALVGVWAAIKHFGGAAPGYDWDFGVLWKYRSLLVSGLLYTLLFTVICVLLGLLVGLVTGLGRLSSNPLITAPLRAYIEVFRCTPVLVQLVWFYYALPVLTGIEMSAMTAATVCLALYGGAFYSEIVRGGIIAIESGQSEAAMALGMTRLQALRRIILPQAFKKMVPPLMNQSIMQLKNTSLLSVLAVPDLLYQGQLIAHDTYRPLEVYTFIAVAYFLVLLPVTMWAKRMEYGVVRKEA</sequence>
<evidence type="ECO:0000256" key="5">
    <source>
        <dbReference type="ARBA" id="ARBA00022475"/>
    </source>
</evidence>
<keyword evidence="9 13" id="KW-0472">Membrane</keyword>
<dbReference type="RefSeq" id="WP_148818314.1">
    <property type="nucleotide sequence ID" value="NZ_CP043046.1"/>
</dbReference>
<feature type="transmembrane region" description="Helical" evidence="13">
    <location>
        <begin position="20"/>
        <end position="40"/>
    </location>
</feature>
<dbReference type="InterPro" id="IPR035906">
    <property type="entry name" value="MetI-like_sf"/>
</dbReference>
<dbReference type="SUPFAM" id="SSF161098">
    <property type="entry name" value="MetI-like"/>
    <property type="match status" value="1"/>
</dbReference>
<feature type="transmembrane region" description="Helical" evidence="13">
    <location>
        <begin position="231"/>
        <end position="250"/>
    </location>
</feature>
<evidence type="ECO:0000256" key="6">
    <source>
        <dbReference type="ARBA" id="ARBA00022692"/>
    </source>
</evidence>
<evidence type="ECO:0000256" key="9">
    <source>
        <dbReference type="ARBA" id="ARBA00023136"/>
    </source>
</evidence>
<evidence type="ECO:0000256" key="7">
    <source>
        <dbReference type="ARBA" id="ARBA00022970"/>
    </source>
</evidence>
<dbReference type="NCBIfam" id="TIGR01726">
    <property type="entry name" value="HEQRo_perm_3TM"/>
    <property type="match status" value="1"/>
</dbReference>
<comment type="function">
    <text evidence="1">Part of the binding-protein-dependent transport system for glutamine; probably responsible for the translocation of the substrate across the membrane.</text>
</comment>
<proteinExistence type="inferred from homology"/>
<evidence type="ECO:0000256" key="11">
    <source>
        <dbReference type="ARBA" id="ARBA00062718"/>
    </source>
</evidence>
<evidence type="ECO:0000256" key="8">
    <source>
        <dbReference type="ARBA" id="ARBA00022989"/>
    </source>
</evidence>
<evidence type="ECO:0000313" key="16">
    <source>
        <dbReference type="Proteomes" id="UP000325161"/>
    </source>
</evidence>
<keyword evidence="4 13" id="KW-0813">Transport</keyword>
<comment type="subunit">
    <text evidence="11">The complex is composed of two ATP-binding proteins (GltL), two transmembrane proteins (GltJ and GltK) and a solute-binding protein (GltI).</text>
</comment>
<dbReference type="Proteomes" id="UP000325161">
    <property type="component" value="Chromosome"/>
</dbReference>
<dbReference type="GO" id="GO:0006865">
    <property type="term" value="P:amino acid transport"/>
    <property type="evidence" value="ECO:0007669"/>
    <property type="project" value="UniProtKB-KW"/>
</dbReference>
<evidence type="ECO:0000256" key="12">
    <source>
        <dbReference type="ARBA" id="ARBA00073645"/>
    </source>
</evidence>
<organism evidence="15 16">
    <name type="scientific">Pigmentiphaga aceris</name>
    <dbReference type="NCBI Taxonomy" id="1940612"/>
    <lineage>
        <taxon>Bacteria</taxon>
        <taxon>Pseudomonadati</taxon>
        <taxon>Pseudomonadota</taxon>
        <taxon>Betaproteobacteria</taxon>
        <taxon>Burkholderiales</taxon>
        <taxon>Alcaligenaceae</taxon>
        <taxon>Pigmentiphaga</taxon>
    </lineage>
</organism>
<dbReference type="GO" id="GO:0043190">
    <property type="term" value="C:ATP-binding cassette (ABC) transporter complex"/>
    <property type="evidence" value="ECO:0007669"/>
    <property type="project" value="InterPro"/>
</dbReference>
<dbReference type="InterPro" id="IPR010065">
    <property type="entry name" value="AA_ABC_transptr_permease_3TM"/>
</dbReference>
<evidence type="ECO:0000256" key="2">
    <source>
        <dbReference type="ARBA" id="ARBA00004429"/>
    </source>
</evidence>
<reference evidence="15 16" key="1">
    <citation type="submission" date="2019-08" db="EMBL/GenBank/DDBJ databases">
        <title>Amphibian skin-associated Pigmentiphaga: genome sequence and occurrence across geography and hosts.</title>
        <authorList>
            <person name="Bletz M.C."/>
            <person name="Bunk B."/>
            <person name="Sproeer C."/>
            <person name="Biwer P."/>
            <person name="Reiter S."/>
            <person name="Rabemananjara F.C.E."/>
            <person name="Schulz S."/>
            <person name="Overmann J."/>
            <person name="Vences M."/>
        </authorList>
    </citation>
    <scope>NUCLEOTIDE SEQUENCE [LARGE SCALE GENOMIC DNA]</scope>
    <source>
        <strain evidence="15 16">Mada1488</strain>
    </source>
</reference>
<evidence type="ECO:0000256" key="1">
    <source>
        <dbReference type="ARBA" id="ARBA00003159"/>
    </source>
</evidence>
<keyword evidence="8 13" id="KW-1133">Transmembrane helix</keyword>
<evidence type="ECO:0000259" key="14">
    <source>
        <dbReference type="PROSITE" id="PS50928"/>
    </source>
</evidence>
<dbReference type="FunFam" id="1.10.3720.10:FF:000006">
    <property type="entry name" value="Glutamate/aspartate ABC transporter, permease protein GltK"/>
    <property type="match status" value="1"/>
</dbReference>
<dbReference type="InterPro" id="IPR000515">
    <property type="entry name" value="MetI-like"/>
</dbReference>
<dbReference type="Gene3D" id="1.10.3720.10">
    <property type="entry name" value="MetI-like"/>
    <property type="match status" value="1"/>
</dbReference>
<comment type="function">
    <text evidence="10">Part of the ABC transporter complex GltIJKL involved in glutamate and aspartate uptake. Probably responsible for the translocation of the substrate across the membrane.</text>
</comment>
<dbReference type="CDD" id="cd06261">
    <property type="entry name" value="TM_PBP2"/>
    <property type="match status" value="1"/>
</dbReference>
<dbReference type="Pfam" id="PF00528">
    <property type="entry name" value="BPD_transp_1"/>
    <property type="match status" value="1"/>
</dbReference>
<keyword evidence="5" id="KW-1003">Cell membrane</keyword>
<dbReference type="AlphaFoldDB" id="A0A5C0B3F5"/>
<protein>
    <recommendedName>
        <fullName evidence="12">Glutamate/aspartate import permease protein GltK</fullName>
    </recommendedName>
</protein>
<dbReference type="PROSITE" id="PS50928">
    <property type="entry name" value="ABC_TM1"/>
    <property type="match status" value="1"/>
</dbReference>
<dbReference type="PANTHER" id="PTHR30614:SF20">
    <property type="entry name" value="GLUTAMINE TRANSPORT SYSTEM PERMEASE PROTEIN GLNP"/>
    <property type="match status" value="1"/>
</dbReference>
<evidence type="ECO:0000313" key="15">
    <source>
        <dbReference type="EMBL" id="QEI08815.1"/>
    </source>
</evidence>
<dbReference type="OrthoDB" id="9771188at2"/>
<evidence type="ECO:0000256" key="13">
    <source>
        <dbReference type="RuleBase" id="RU363032"/>
    </source>
</evidence>